<evidence type="ECO:0000313" key="2">
    <source>
        <dbReference type="EMBL" id="KAF1937906.1"/>
    </source>
</evidence>
<protein>
    <submittedName>
        <fullName evidence="2">Uncharacterized protein</fullName>
    </submittedName>
</protein>
<name>A0A6A5SHC5_9PLEO</name>
<gene>
    <name evidence="2" type="ORF">EJ02DRAFT_426168</name>
</gene>
<accession>A0A6A5SHC5</accession>
<sequence>IEEDPVPKARKKTVWKKSKKTVTNTVQEEEEEIEEETQDLPTGSLNAAMVTAIQGLLQQNMGGFQAQLDTLQKQGGEVISLSSAKESSSSDDDGGKNRSSDIDYNSPAPPPKRI</sequence>
<feature type="compositionally biased region" description="Basic residues" evidence="1">
    <location>
        <begin position="8"/>
        <end position="20"/>
    </location>
</feature>
<feature type="region of interest" description="Disordered" evidence="1">
    <location>
        <begin position="79"/>
        <end position="114"/>
    </location>
</feature>
<proteinExistence type="predicted"/>
<evidence type="ECO:0000313" key="3">
    <source>
        <dbReference type="Proteomes" id="UP000800038"/>
    </source>
</evidence>
<reference evidence="2" key="1">
    <citation type="journal article" date="2020" name="Stud. Mycol.">
        <title>101 Dothideomycetes genomes: a test case for predicting lifestyles and emergence of pathogens.</title>
        <authorList>
            <person name="Haridas S."/>
            <person name="Albert R."/>
            <person name="Binder M."/>
            <person name="Bloem J."/>
            <person name="Labutti K."/>
            <person name="Salamov A."/>
            <person name="Andreopoulos B."/>
            <person name="Baker S."/>
            <person name="Barry K."/>
            <person name="Bills G."/>
            <person name="Bluhm B."/>
            <person name="Cannon C."/>
            <person name="Castanera R."/>
            <person name="Culley D."/>
            <person name="Daum C."/>
            <person name="Ezra D."/>
            <person name="Gonzalez J."/>
            <person name="Henrissat B."/>
            <person name="Kuo A."/>
            <person name="Liang C."/>
            <person name="Lipzen A."/>
            <person name="Lutzoni F."/>
            <person name="Magnuson J."/>
            <person name="Mondo S."/>
            <person name="Nolan M."/>
            <person name="Ohm R."/>
            <person name="Pangilinan J."/>
            <person name="Park H.-J."/>
            <person name="Ramirez L."/>
            <person name="Alfaro M."/>
            <person name="Sun H."/>
            <person name="Tritt A."/>
            <person name="Yoshinaga Y."/>
            <person name="Zwiers L.-H."/>
            <person name="Turgeon B."/>
            <person name="Goodwin S."/>
            <person name="Spatafora J."/>
            <person name="Crous P."/>
            <person name="Grigoriev I."/>
        </authorList>
    </citation>
    <scope>NUCLEOTIDE SEQUENCE</scope>
    <source>
        <strain evidence="2">CBS 161.51</strain>
    </source>
</reference>
<dbReference type="EMBL" id="ML976121">
    <property type="protein sequence ID" value="KAF1937906.1"/>
    <property type="molecule type" value="Genomic_DNA"/>
</dbReference>
<dbReference type="Proteomes" id="UP000800038">
    <property type="component" value="Unassembled WGS sequence"/>
</dbReference>
<organism evidence="2 3">
    <name type="scientific">Clathrospora elynae</name>
    <dbReference type="NCBI Taxonomy" id="706981"/>
    <lineage>
        <taxon>Eukaryota</taxon>
        <taxon>Fungi</taxon>
        <taxon>Dikarya</taxon>
        <taxon>Ascomycota</taxon>
        <taxon>Pezizomycotina</taxon>
        <taxon>Dothideomycetes</taxon>
        <taxon>Pleosporomycetidae</taxon>
        <taxon>Pleosporales</taxon>
        <taxon>Diademaceae</taxon>
        <taxon>Clathrospora</taxon>
    </lineage>
</organism>
<feature type="region of interest" description="Disordered" evidence="1">
    <location>
        <begin position="1"/>
        <end position="43"/>
    </location>
</feature>
<feature type="compositionally biased region" description="Acidic residues" evidence="1">
    <location>
        <begin position="27"/>
        <end position="38"/>
    </location>
</feature>
<feature type="non-terminal residue" evidence="2">
    <location>
        <position position="1"/>
    </location>
</feature>
<dbReference type="AlphaFoldDB" id="A0A6A5SHC5"/>
<evidence type="ECO:0000256" key="1">
    <source>
        <dbReference type="SAM" id="MobiDB-lite"/>
    </source>
</evidence>
<keyword evidence="3" id="KW-1185">Reference proteome</keyword>